<dbReference type="GO" id="GO:0034198">
    <property type="term" value="P:cellular response to amino acid starvation"/>
    <property type="evidence" value="ECO:0007669"/>
    <property type="project" value="TreeGrafter"/>
</dbReference>
<feature type="coiled-coil region" evidence="2">
    <location>
        <begin position="368"/>
        <end position="395"/>
    </location>
</feature>
<dbReference type="InterPro" id="IPR011989">
    <property type="entry name" value="ARM-like"/>
</dbReference>
<sequence>MDTACGLNPIWTEEPLDSQIERLLKIFQRNSAFLQGLLYRFRNCQTSEDGKKANSILCRPAGFVCSFQFISVLLMQQLSSLSIDDLLTVIDYVQHCISDEMDFLCLPMLDITELLLYLIENSPSPVPQRSYVCCAKLYEAFQKSISTGTELTTPACSTLLERLLCFMSGLMTRPTELVRRMALTELKLLIPIAIKADVFKKLRNRVISAVWFMRFDKVSDLCIAASELWFNCNFVIEKEILDQLIESLDHVPIEFYDQLSEAIAKGVAIKLPLVSAVLSKLDKLYNEKLEVAPPLYDDFGRMVFEGGVDRFQIRCAIAMCLMKMSLIILETDIKQFFGFVLHGVNDRNQEVRDYMVLAGVNGIKIHGKAQLGQLLQSLEERLDSLESRADSDSLQKAIIVLLGLVKGISILLLRQLEIMNRLTVAIQDKKNARNREAAIIALEVFCTILGKLFEPFVVHMLSDLLLCFGDQDLHVRKAADDCAKVIMKNLSAPSV</sequence>
<reference evidence="3 4" key="2">
    <citation type="submission" date="2018-11" db="EMBL/GenBank/DDBJ databases">
        <authorList>
            <consortium name="Pathogen Informatics"/>
        </authorList>
    </citation>
    <scope>NUCLEOTIDE SEQUENCE [LARGE SCALE GENOMIC DNA]</scope>
</reference>
<dbReference type="GO" id="GO:0019887">
    <property type="term" value="F:protein kinase regulator activity"/>
    <property type="evidence" value="ECO:0007669"/>
    <property type="project" value="TreeGrafter"/>
</dbReference>
<name>A0A183IW21_9BILA</name>
<dbReference type="GO" id="GO:0005829">
    <property type="term" value="C:cytosol"/>
    <property type="evidence" value="ECO:0007669"/>
    <property type="project" value="TreeGrafter"/>
</dbReference>
<dbReference type="PANTHER" id="PTHR23346">
    <property type="entry name" value="TRANSLATIONAL ACTIVATOR GCN1-RELATED"/>
    <property type="match status" value="1"/>
</dbReference>
<dbReference type="WBParaSite" id="SBAD_0000811101-mRNA-1">
    <property type="protein sequence ID" value="SBAD_0000811101-mRNA-1"/>
    <property type="gene ID" value="SBAD_0000811101"/>
</dbReference>
<dbReference type="GO" id="GO:0006417">
    <property type="term" value="P:regulation of translation"/>
    <property type="evidence" value="ECO:0007669"/>
    <property type="project" value="TreeGrafter"/>
</dbReference>
<protein>
    <submittedName>
        <fullName evidence="5">MMS19 nucleotide excision repair protein</fullName>
    </submittedName>
</protein>
<evidence type="ECO:0000313" key="3">
    <source>
        <dbReference type="EMBL" id="VDP14408.1"/>
    </source>
</evidence>
<organism evidence="5">
    <name type="scientific">Soboliphyme baturini</name>
    <dbReference type="NCBI Taxonomy" id="241478"/>
    <lineage>
        <taxon>Eukaryota</taxon>
        <taxon>Metazoa</taxon>
        <taxon>Ecdysozoa</taxon>
        <taxon>Nematoda</taxon>
        <taxon>Enoplea</taxon>
        <taxon>Dorylaimia</taxon>
        <taxon>Dioctophymatida</taxon>
        <taxon>Dioctophymatoidea</taxon>
        <taxon>Soboliphymatidae</taxon>
        <taxon>Soboliphyme</taxon>
    </lineage>
</organism>
<dbReference type="EMBL" id="UZAM01010972">
    <property type="protein sequence ID" value="VDP14408.1"/>
    <property type="molecule type" value="Genomic_DNA"/>
</dbReference>
<dbReference type="Pfam" id="PF24987">
    <property type="entry name" value="HEAT_EF3_N"/>
    <property type="match status" value="1"/>
</dbReference>
<accession>A0A183IW21</accession>
<dbReference type="PANTHER" id="PTHR23346:SF7">
    <property type="entry name" value="STALLED RIBOSOME SENSOR GCN1"/>
    <property type="match status" value="1"/>
</dbReference>
<evidence type="ECO:0000313" key="5">
    <source>
        <dbReference type="WBParaSite" id="SBAD_0000811101-mRNA-1"/>
    </source>
</evidence>
<keyword evidence="2" id="KW-0175">Coiled coil</keyword>
<reference evidence="5" key="1">
    <citation type="submission" date="2016-06" db="UniProtKB">
        <authorList>
            <consortium name="WormBaseParasite"/>
        </authorList>
    </citation>
    <scope>IDENTIFICATION</scope>
</reference>
<dbReference type="AlphaFoldDB" id="A0A183IW21"/>
<gene>
    <name evidence="3" type="ORF">SBAD_LOCUS7818</name>
</gene>
<evidence type="ECO:0000256" key="2">
    <source>
        <dbReference type="SAM" id="Coils"/>
    </source>
</evidence>
<dbReference type="Gene3D" id="1.25.10.10">
    <property type="entry name" value="Leucine-rich Repeat Variant"/>
    <property type="match status" value="1"/>
</dbReference>
<dbReference type="InterPro" id="IPR016024">
    <property type="entry name" value="ARM-type_fold"/>
</dbReference>
<dbReference type="OrthoDB" id="5856766at2759"/>
<keyword evidence="1" id="KW-0677">Repeat</keyword>
<dbReference type="SUPFAM" id="SSF48371">
    <property type="entry name" value="ARM repeat"/>
    <property type="match status" value="1"/>
</dbReference>
<evidence type="ECO:0000313" key="4">
    <source>
        <dbReference type="Proteomes" id="UP000270296"/>
    </source>
</evidence>
<proteinExistence type="predicted"/>
<keyword evidence="4" id="KW-1185">Reference proteome</keyword>
<evidence type="ECO:0000256" key="1">
    <source>
        <dbReference type="ARBA" id="ARBA00022737"/>
    </source>
</evidence>
<dbReference type="Proteomes" id="UP000270296">
    <property type="component" value="Unassembled WGS sequence"/>
</dbReference>